<evidence type="ECO:0000313" key="4">
    <source>
        <dbReference type="EMBL" id="KAF8571125.1"/>
    </source>
</evidence>
<comment type="similarity">
    <text evidence="1">Belongs to the protein-tyrosine phosphatase family. Non-receptor class myotubularin subfamily.</text>
</comment>
<dbReference type="InterPro" id="IPR029021">
    <property type="entry name" value="Prot-tyrosine_phosphatase-like"/>
</dbReference>
<organism evidence="4 5">
    <name type="scientific">Paragonimus westermani</name>
    <dbReference type="NCBI Taxonomy" id="34504"/>
    <lineage>
        <taxon>Eukaryota</taxon>
        <taxon>Metazoa</taxon>
        <taxon>Spiralia</taxon>
        <taxon>Lophotrochozoa</taxon>
        <taxon>Platyhelminthes</taxon>
        <taxon>Trematoda</taxon>
        <taxon>Digenea</taxon>
        <taxon>Plagiorchiida</taxon>
        <taxon>Troglotremata</taxon>
        <taxon>Troglotrematidae</taxon>
        <taxon>Paragonimus</taxon>
    </lineage>
</organism>
<comment type="caution">
    <text evidence="4">The sequence shown here is derived from an EMBL/GenBank/DDBJ whole genome shotgun (WGS) entry which is preliminary data.</text>
</comment>
<feature type="non-terminal residue" evidence="4">
    <location>
        <position position="194"/>
    </location>
</feature>
<feature type="compositionally biased region" description="Low complexity" evidence="2">
    <location>
        <begin position="71"/>
        <end position="84"/>
    </location>
</feature>
<gene>
    <name evidence="4" type="ORF">P879_09237</name>
</gene>
<dbReference type="InterPro" id="IPR010569">
    <property type="entry name" value="Myotubularin-like_Pase_dom"/>
</dbReference>
<evidence type="ECO:0000313" key="5">
    <source>
        <dbReference type="Proteomes" id="UP000699462"/>
    </source>
</evidence>
<sequence>TLAKQSNLRSVEFVPVDFVSQSQIADSFKNLFKACLPTEASKSFAQTSILAAAGLASVPVASQSTGQENDAAGNAPASAQSATTTSSTVTTMHMAIHDSRWLLQLQSLLQLSGAVVDLLDIQGVTVAVCIEDGTDAVTQSRSNFDPFFRMTYNFASQCTAQYAQRTVLTPLHTTWTTTKPSITMTLPPGHRSWL</sequence>
<proteinExistence type="inferred from homology"/>
<dbReference type="Pfam" id="PF06602">
    <property type="entry name" value="Myotub-related"/>
    <property type="match status" value="1"/>
</dbReference>
<feature type="region of interest" description="Disordered" evidence="2">
    <location>
        <begin position="65"/>
        <end position="84"/>
    </location>
</feature>
<evidence type="ECO:0000256" key="2">
    <source>
        <dbReference type="SAM" id="MobiDB-lite"/>
    </source>
</evidence>
<dbReference type="OrthoDB" id="74314at2759"/>
<dbReference type="Proteomes" id="UP000699462">
    <property type="component" value="Unassembled WGS sequence"/>
</dbReference>
<feature type="domain" description="Myotubularin phosphatase" evidence="3">
    <location>
        <begin position="7"/>
        <end position="141"/>
    </location>
</feature>
<keyword evidence="5" id="KW-1185">Reference proteome</keyword>
<accession>A0A8T0DT70</accession>
<dbReference type="AlphaFoldDB" id="A0A8T0DT70"/>
<dbReference type="EMBL" id="JTDF01000696">
    <property type="protein sequence ID" value="KAF8571125.1"/>
    <property type="molecule type" value="Genomic_DNA"/>
</dbReference>
<evidence type="ECO:0000256" key="1">
    <source>
        <dbReference type="ARBA" id="ARBA00007471"/>
    </source>
</evidence>
<name>A0A8T0DT70_9TREM</name>
<evidence type="ECO:0000259" key="3">
    <source>
        <dbReference type="Pfam" id="PF06602"/>
    </source>
</evidence>
<reference evidence="4 5" key="1">
    <citation type="submission" date="2019-07" db="EMBL/GenBank/DDBJ databases">
        <title>Annotation for the trematode Paragonimus westermani.</title>
        <authorList>
            <person name="Choi Y.-J."/>
        </authorList>
    </citation>
    <scope>NUCLEOTIDE SEQUENCE [LARGE SCALE GENOMIC DNA]</scope>
    <source>
        <strain evidence="4">180907_Pwestermani</strain>
    </source>
</reference>
<dbReference type="SUPFAM" id="SSF52799">
    <property type="entry name" value="(Phosphotyrosine protein) phosphatases II"/>
    <property type="match status" value="1"/>
</dbReference>
<protein>
    <recommendedName>
        <fullName evidence="3">Myotubularin phosphatase domain-containing protein</fullName>
    </recommendedName>
</protein>